<dbReference type="OrthoDB" id="7856199at2"/>
<evidence type="ECO:0000259" key="1">
    <source>
        <dbReference type="Pfam" id="PF13649"/>
    </source>
</evidence>
<dbReference type="InterPro" id="IPR041698">
    <property type="entry name" value="Methyltransf_25"/>
</dbReference>
<sequence length="241" mass="26740">MSQRIDENLFTGPIGAEYRMLELICPNAALLARRVAERVAHWREGEALEVLEIGCGTGVSTLPLLAGRDDLHVTAIDSAAKMLDQARSHLADFVAAGRLQFVEADALAYLRGLPEASVDVVSSNYAVHNFLDDYRREFLAEISRVLKPGGIFVNGDRYAMDDRAAHLSATQAEVRSWFQKFGTIGRYDLLEDWIAHLFSDESPEHVMYLAPALERMTAAGFADVRVEYREGVDTLLTAVKP</sequence>
<dbReference type="GO" id="GO:0032259">
    <property type="term" value="P:methylation"/>
    <property type="evidence" value="ECO:0007669"/>
    <property type="project" value="UniProtKB-KW"/>
</dbReference>
<dbReference type="CDD" id="cd02440">
    <property type="entry name" value="AdoMet_MTases"/>
    <property type="match status" value="1"/>
</dbReference>
<evidence type="ECO:0000313" key="3">
    <source>
        <dbReference type="Proteomes" id="UP000245137"/>
    </source>
</evidence>
<name>A0A2U1SSF8_METSR</name>
<feature type="domain" description="Methyltransferase" evidence="1">
    <location>
        <begin position="50"/>
        <end position="150"/>
    </location>
</feature>
<protein>
    <submittedName>
        <fullName evidence="2">SAM-dependent methyltransferase</fullName>
    </submittedName>
</protein>
<dbReference type="InterPro" id="IPR029063">
    <property type="entry name" value="SAM-dependent_MTases_sf"/>
</dbReference>
<accession>A0A2U1SSF8</accession>
<keyword evidence="2" id="KW-0489">Methyltransferase</keyword>
<dbReference type="PANTHER" id="PTHR42912">
    <property type="entry name" value="METHYLTRANSFERASE"/>
    <property type="match status" value="1"/>
</dbReference>
<dbReference type="AlphaFoldDB" id="A0A2U1SSF8"/>
<dbReference type="GO" id="GO:0008168">
    <property type="term" value="F:methyltransferase activity"/>
    <property type="evidence" value="ECO:0007669"/>
    <property type="project" value="UniProtKB-KW"/>
</dbReference>
<dbReference type="SUPFAM" id="SSF53335">
    <property type="entry name" value="S-adenosyl-L-methionine-dependent methyltransferases"/>
    <property type="match status" value="1"/>
</dbReference>
<gene>
    <name evidence="2" type="ORF">C5689_07395</name>
</gene>
<keyword evidence="2" id="KW-0808">Transferase</keyword>
<proteinExistence type="predicted"/>
<keyword evidence="3" id="KW-1185">Reference proteome</keyword>
<dbReference type="EMBL" id="PUIV01000007">
    <property type="protein sequence ID" value="PWB94550.1"/>
    <property type="molecule type" value="Genomic_DNA"/>
</dbReference>
<organism evidence="2 3">
    <name type="scientific">Methylosinus sporium</name>
    <dbReference type="NCBI Taxonomy" id="428"/>
    <lineage>
        <taxon>Bacteria</taxon>
        <taxon>Pseudomonadati</taxon>
        <taxon>Pseudomonadota</taxon>
        <taxon>Alphaproteobacteria</taxon>
        <taxon>Hyphomicrobiales</taxon>
        <taxon>Methylocystaceae</taxon>
        <taxon>Methylosinus</taxon>
    </lineage>
</organism>
<reference evidence="2 3" key="1">
    <citation type="journal article" date="2018" name="Appl. Microbiol. Biotechnol.">
        <title>Co-cultivation of the strictly anaerobic methanogen Methanosarcina barkeri with aerobic methanotrophs in an oxygen-limited membrane bioreactor.</title>
        <authorList>
            <person name="In 't Zandt M.H."/>
            <person name="van den Bosch T.J.M."/>
            <person name="Rijkers R."/>
            <person name="van Kessel M.A.H.J."/>
            <person name="Jetten M.S.M."/>
            <person name="Welte C.U."/>
        </authorList>
    </citation>
    <scope>NUCLEOTIDE SEQUENCE [LARGE SCALE GENOMIC DNA]</scope>
    <source>
        <strain evidence="2 3">DSM 17706</strain>
    </source>
</reference>
<dbReference type="Proteomes" id="UP000245137">
    <property type="component" value="Unassembled WGS sequence"/>
</dbReference>
<dbReference type="Pfam" id="PF13649">
    <property type="entry name" value="Methyltransf_25"/>
    <property type="match status" value="1"/>
</dbReference>
<dbReference type="RefSeq" id="WP_108916633.1">
    <property type="nucleotide sequence ID" value="NZ_BGJY01000003.1"/>
</dbReference>
<comment type="caution">
    <text evidence="2">The sequence shown here is derived from an EMBL/GenBank/DDBJ whole genome shotgun (WGS) entry which is preliminary data.</text>
</comment>
<evidence type="ECO:0000313" key="2">
    <source>
        <dbReference type="EMBL" id="PWB94550.1"/>
    </source>
</evidence>
<dbReference type="InterPro" id="IPR050508">
    <property type="entry name" value="Methyltransf_Superfamily"/>
</dbReference>
<dbReference type="Gene3D" id="3.40.50.150">
    <property type="entry name" value="Vaccinia Virus protein VP39"/>
    <property type="match status" value="1"/>
</dbReference>